<dbReference type="InterPro" id="IPR036922">
    <property type="entry name" value="Rieske_2Fe-2S_sf"/>
</dbReference>
<dbReference type="PRINTS" id="PR00090">
    <property type="entry name" value="RNGDIOXGNASE"/>
</dbReference>
<dbReference type="Gene3D" id="3.90.380.10">
    <property type="entry name" value="Naphthalene 1,2-dioxygenase Alpha Subunit, Chain A, domain 1"/>
    <property type="match status" value="1"/>
</dbReference>
<dbReference type="RefSeq" id="WP_069830665.1">
    <property type="nucleotide sequence ID" value="NZ_MDJD01000047.1"/>
</dbReference>
<dbReference type="STRING" id="1849968.A8C32_17220"/>
<dbReference type="EMBL" id="MDJD01000047">
    <property type="protein sequence ID" value="OEK07537.1"/>
    <property type="molecule type" value="Genomic_DNA"/>
</dbReference>
<keyword evidence="2" id="KW-0001">2Fe-2S</keyword>
<dbReference type="Proteomes" id="UP000095713">
    <property type="component" value="Unassembled WGS sequence"/>
</dbReference>
<comment type="cofactor">
    <cofactor evidence="1">
        <name>Fe cation</name>
        <dbReference type="ChEBI" id="CHEBI:24875"/>
    </cofactor>
</comment>
<comment type="caution">
    <text evidence="8">The sequence shown here is derived from an EMBL/GenBank/DDBJ whole genome shotgun (WGS) entry which is preliminary data.</text>
</comment>
<evidence type="ECO:0000256" key="3">
    <source>
        <dbReference type="ARBA" id="ARBA00022723"/>
    </source>
</evidence>
<keyword evidence="4" id="KW-0560">Oxidoreductase</keyword>
<sequence>MENFNDIDAETVNLEQIKSLPSNAYTDPEIFKRERYDLFRYIPVMATPVCLLPNIGNYVVIDIAEDSVIVTRNDKEEIKAMANTCRHRGKRLVDNKTDLMEPQKGFKSIVCPYHAWSYDLNGKLLKARGDESNSAFKHLCLRKLQVQESAGLVFYHGHHEQYERVKNLEQTLGSLNLKEAKVGARKTYDVKANWKLWTENFLECWHCASSHPELRTVKGFIDQFEGGREDLYIQDSINWASKAEKKKWKKPIEEDFNADKDLFHFNVNMPLGGDTLTASKDGKRMGATLGNAEGLEGGAIFGCMGPFLFYLAYVDYILLVTLKPKSADNTEVELIWLTSADFSASEDELTWLWDTTIKQDIKLIEETQSGVSSIHYTPGPFQADEYRTRSFVSWWKKWEQKNEN</sequence>
<evidence type="ECO:0000256" key="1">
    <source>
        <dbReference type="ARBA" id="ARBA00001962"/>
    </source>
</evidence>
<evidence type="ECO:0000256" key="6">
    <source>
        <dbReference type="ARBA" id="ARBA00023014"/>
    </source>
</evidence>
<evidence type="ECO:0000259" key="7">
    <source>
        <dbReference type="PROSITE" id="PS51296"/>
    </source>
</evidence>
<dbReference type="SUPFAM" id="SSF55961">
    <property type="entry name" value="Bet v1-like"/>
    <property type="match status" value="1"/>
</dbReference>
<evidence type="ECO:0000256" key="5">
    <source>
        <dbReference type="ARBA" id="ARBA00023004"/>
    </source>
</evidence>
<dbReference type="AlphaFoldDB" id="A0A1E5T8A6"/>
<dbReference type="PROSITE" id="PS51296">
    <property type="entry name" value="RIESKE"/>
    <property type="match status" value="1"/>
</dbReference>
<evidence type="ECO:0000256" key="2">
    <source>
        <dbReference type="ARBA" id="ARBA00022714"/>
    </source>
</evidence>
<dbReference type="InterPro" id="IPR001663">
    <property type="entry name" value="Rng_hydr_dOase-A"/>
</dbReference>
<dbReference type="GO" id="GO:0016491">
    <property type="term" value="F:oxidoreductase activity"/>
    <property type="evidence" value="ECO:0007669"/>
    <property type="project" value="UniProtKB-KW"/>
</dbReference>
<dbReference type="CDD" id="cd03469">
    <property type="entry name" value="Rieske_RO_Alpha_N"/>
    <property type="match status" value="1"/>
</dbReference>
<keyword evidence="9" id="KW-1185">Reference proteome</keyword>
<dbReference type="InterPro" id="IPR015879">
    <property type="entry name" value="Ring_hydroxy_dOase_asu_C_dom"/>
</dbReference>
<keyword evidence="3" id="KW-0479">Metal-binding</keyword>
<feature type="domain" description="Rieske" evidence="7">
    <location>
        <begin position="47"/>
        <end position="155"/>
    </location>
</feature>
<accession>A0A1E5T8A6</accession>
<dbReference type="SUPFAM" id="SSF50022">
    <property type="entry name" value="ISP domain"/>
    <property type="match status" value="1"/>
</dbReference>
<dbReference type="Pfam" id="PF00848">
    <property type="entry name" value="Ring_hydroxyl_A"/>
    <property type="match status" value="1"/>
</dbReference>
<dbReference type="InterPro" id="IPR017941">
    <property type="entry name" value="Rieske_2Fe-2S"/>
</dbReference>
<dbReference type="Gene3D" id="2.102.10.10">
    <property type="entry name" value="Rieske [2Fe-2S] iron-sulphur domain"/>
    <property type="match status" value="1"/>
</dbReference>
<reference evidence="8 9" key="1">
    <citation type="submission" date="2016-05" db="EMBL/GenBank/DDBJ databases">
        <title>Draft Genome Sequence of Algibacter sp. Strain SK-16 Isolated from the Surface Water of Aburatsubo Inlet.</title>
        <authorList>
            <person name="Wong S.-K."/>
            <person name="Yoshizawa S."/>
            <person name="Nakajima Y."/>
            <person name="Ogura Y."/>
            <person name="Tetsuya H."/>
            <person name="Hamasaki K."/>
        </authorList>
    </citation>
    <scope>NUCLEOTIDE SEQUENCE [LARGE SCALE GENOMIC DNA]</scope>
    <source>
        <strain evidence="8 9">SK-16</strain>
    </source>
</reference>
<name>A0A1E5T8A6_9FLAO</name>
<evidence type="ECO:0000256" key="4">
    <source>
        <dbReference type="ARBA" id="ARBA00023002"/>
    </source>
</evidence>
<keyword evidence="6" id="KW-0411">Iron-sulfur</keyword>
<dbReference type="GO" id="GO:0005506">
    <property type="term" value="F:iron ion binding"/>
    <property type="evidence" value="ECO:0007669"/>
    <property type="project" value="InterPro"/>
</dbReference>
<protein>
    <recommendedName>
        <fullName evidence="7">Rieske domain-containing protein</fullName>
    </recommendedName>
</protein>
<proteinExistence type="predicted"/>
<dbReference type="OrthoDB" id="9800776at2"/>
<dbReference type="PANTHER" id="PTHR43756:SF5">
    <property type="entry name" value="CHOLINE MONOOXYGENASE, CHLOROPLASTIC"/>
    <property type="match status" value="1"/>
</dbReference>
<dbReference type="PANTHER" id="PTHR43756">
    <property type="entry name" value="CHOLINE MONOOXYGENASE, CHLOROPLASTIC"/>
    <property type="match status" value="1"/>
</dbReference>
<evidence type="ECO:0000313" key="8">
    <source>
        <dbReference type="EMBL" id="OEK07537.1"/>
    </source>
</evidence>
<evidence type="ECO:0000313" key="9">
    <source>
        <dbReference type="Proteomes" id="UP000095713"/>
    </source>
</evidence>
<gene>
    <name evidence="8" type="ORF">A8C32_17220</name>
</gene>
<dbReference type="GO" id="GO:0051537">
    <property type="term" value="F:2 iron, 2 sulfur cluster binding"/>
    <property type="evidence" value="ECO:0007669"/>
    <property type="project" value="UniProtKB-KW"/>
</dbReference>
<organism evidence="8 9">
    <name type="scientific">Flavivirga aquatica</name>
    <dbReference type="NCBI Taxonomy" id="1849968"/>
    <lineage>
        <taxon>Bacteria</taxon>
        <taxon>Pseudomonadati</taxon>
        <taxon>Bacteroidota</taxon>
        <taxon>Flavobacteriia</taxon>
        <taxon>Flavobacteriales</taxon>
        <taxon>Flavobacteriaceae</taxon>
        <taxon>Flavivirga</taxon>
    </lineage>
</organism>
<dbReference type="Pfam" id="PF00355">
    <property type="entry name" value="Rieske"/>
    <property type="match status" value="1"/>
</dbReference>
<keyword evidence="5" id="KW-0408">Iron</keyword>